<gene>
    <name evidence="1" type="ORF">D4N09_27715</name>
</gene>
<proteinExistence type="predicted"/>
<dbReference type="AlphaFoldDB" id="A0A8T9CNF4"/>
<accession>A0A8T9CNF4</accession>
<evidence type="ECO:0000313" key="1">
    <source>
        <dbReference type="EMBL" id="TXU26392.1"/>
    </source>
</evidence>
<dbReference type="Proteomes" id="UP000460654">
    <property type="component" value="Unassembled WGS sequence"/>
</dbReference>
<sequence length="129" mass="13766">MGTAPMVAMSAMSALMTGITSLFGGRRYNGGAVNGGNLYRVGENKVPELFQTNNGRQYMIPGENGRIIPGRDIGGAGGVTINSPITINTTNGFSDEDSRRLEEAMKRVAMGVCRQESTRPGGMLAPRRR</sequence>
<protein>
    <recommendedName>
        <fullName evidence="3">Phage tail tape measure protein</fullName>
    </recommendedName>
</protein>
<organism evidence="1 2">
    <name type="scientific">Escherichia coli</name>
    <dbReference type="NCBI Taxonomy" id="562"/>
    <lineage>
        <taxon>Bacteria</taxon>
        <taxon>Pseudomonadati</taxon>
        <taxon>Pseudomonadota</taxon>
        <taxon>Gammaproteobacteria</taxon>
        <taxon>Enterobacterales</taxon>
        <taxon>Enterobacteriaceae</taxon>
        <taxon>Escherichia</taxon>
    </lineage>
</organism>
<evidence type="ECO:0008006" key="3">
    <source>
        <dbReference type="Google" id="ProtNLM"/>
    </source>
</evidence>
<dbReference type="EMBL" id="QYOH01000265">
    <property type="protein sequence ID" value="TXU26392.1"/>
    <property type="molecule type" value="Genomic_DNA"/>
</dbReference>
<evidence type="ECO:0000313" key="2">
    <source>
        <dbReference type="Proteomes" id="UP000460654"/>
    </source>
</evidence>
<name>A0A8T9CNF4_ECOLX</name>
<reference evidence="1 2" key="1">
    <citation type="submission" date="2018-09" db="EMBL/GenBank/DDBJ databases">
        <title>Persistent metagenomic signatures of early life antibiotic treatment in the infant gut microbiota and resistome.</title>
        <authorList>
            <person name="Gasparrini A.J."/>
        </authorList>
    </citation>
    <scope>NUCLEOTIDE SEQUENCE [LARGE SCALE GENOMIC DNA]</scope>
    <source>
        <strain evidence="1 2">T0181B.E-10</strain>
    </source>
</reference>
<comment type="caution">
    <text evidence="1">The sequence shown here is derived from an EMBL/GenBank/DDBJ whole genome shotgun (WGS) entry which is preliminary data.</text>
</comment>
<feature type="non-terminal residue" evidence="1">
    <location>
        <position position="1"/>
    </location>
</feature>